<dbReference type="InterPro" id="IPR011024">
    <property type="entry name" value="G_crystallin-like"/>
</dbReference>
<keyword evidence="1" id="KW-0472">Membrane</keyword>
<gene>
    <name evidence="3" type="ORF">L917_12273</name>
</gene>
<proteinExistence type="predicted"/>
<protein>
    <submittedName>
        <fullName evidence="3">Uncharacterized protein</fullName>
    </submittedName>
</protein>
<dbReference type="EMBL" id="KI680701">
    <property type="protein sequence ID" value="ETL88669.1"/>
    <property type="molecule type" value="Genomic_DNA"/>
</dbReference>
<evidence type="ECO:0000256" key="1">
    <source>
        <dbReference type="SAM" id="Phobius"/>
    </source>
</evidence>
<accession>W2KVS7</accession>
<dbReference type="Proteomes" id="UP000054423">
    <property type="component" value="Unassembled WGS sequence"/>
</dbReference>
<reference evidence="3" key="1">
    <citation type="submission" date="2013-11" db="EMBL/GenBank/DDBJ databases">
        <title>The Genome Sequence of Phytophthora parasitica CHvinca01.</title>
        <authorList>
            <consortium name="The Broad Institute Genomics Platform"/>
            <person name="Russ C."/>
            <person name="Tyler B."/>
            <person name="Panabieres F."/>
            <person name="Shan W."/>
            <person name="Tripathy S."/>
            <person name="Grunwald N."/>
            <person name="Machado M."/>
            <person name="Johnson C.S."/>
            <person name="Arredondo F."/>
            <person name="Hong C."/>
            <person name="Coffey M."/>
            <person name="Young S.K."/>
            <person name="Zeng Q."/>
            <person name="Gargeya S."/>
            <person name="Fitzgerald M."/>
            <person name="Abouelleil A."/>
            <person name="Alvarado L."/>
            <person name="Chapman S.B."/>
            <person name="Gainer-Dewar J."/>
            <person name="Goldberg J."/>
            <person name="Griggs A."/>
            <person name="Gujja S."/>
            <person name="Hansen M."/>
            <person name="Howarth C."/>
            <person name="Imamovic A."/>
            <person name="Ireland A."/>
            <person name="Larimer J."/>
            <person name="McCowan C."/>
            <person name="Murphy C."/>
            <person name="Pearson M."/>
            <person name="Poon T.W."/>
            <person name="Priest M."/>
            <person name="Roberts A."/>
            <person name="Saif S."/>
            <person name="Shea T."/>
            <person name="Sykes S."/>
            <person name="Wortman J."/>
            <person name="Nusbaum C."/>
            <person name="Birren B."/>
        </authorList>
    </citation>
    <scope>NUCLEOTIDE SEQUENCE [LARGE SCALE GENOMIC DNA]</scope>
    <source>
        <strain evidence="3">CHvinca01</strain>
    </source>
</reference>
<keyword evidence="2" id="KW-0732">Signal</keyword>
<keyword evidence="1" id="KW-1133">Transmembrane helix</keyword>
<evidence type="ECO:0000256" key="2">
    <source>
        <dbReference type="SAM" id="SignalP"/>
    </source>
</evidence>
<evidence type="ECO:0000313" key="3">
    <source>
        <dbReference type="EMBL" id="ETL88669.1"/>
    </source>
</evidence>
<dbReference type="Gene3D" id="2.60.20.10">
    <property type="entry name" value="Crystallins"/>
    <property type="match status" value="2"/>
</dbReference>
<organism evidence="3">
    <name type="scientific">Phytophthora nicotianae</name>
    <name type="common">Potato buckeye rot agent</name>
    <name type="synonym">Phytophthora parasitica</name>
    <dbReference type="NCBI Taxonomy" id="4792"/>
    <lineage>
        <taxon>Eukaryota</taxon>
        <taxon>Sar</taxon>
        <taxon>Stramenopiles</taxon>
        <taxon>Oomycota</taxon>
        <taxon>Peronosporomycetes</taxon>
        <taxon>Peronosporales</taxon>
        <taxon>Peronosporaceae</taxon>
        <taxon>Phytophthora</taxon>
    </lineage>
</organism>
<keyword evidence="1" id="KW-0812">Transmembrane</keyword>
<dbReference type="SUPFAM" id="SSF49695">
    <property type="entry name" value="gamma-Crystallin-like"/>
    <property type="match status" value="1"/>
</dbReference>
<name>W2KVS7_PHYNI</name>
<dbReference type="AlphaFoldDB" id="W2KVS7"/>
<dbReference type="VEuPathDB" id="FungiDB:PPTG_15374"/>
<feature type="transmembrane region" description="Helical" evidence="1">
    <location>
        <begin position="156"/>
        <end position="174"/>
    </location>
</feature>
<dbReference type="VEuPathDB" id="FungiDB:PPTG_14347"/>
<dbReference type="OrthoDB" id="112260at2759"/>
<sequence length="308" mass="34766">MQSVFLSTTLLSWILLFNPVSAWYGVVTFYRDTKFRGPKFPWGITQTQRCYNLGCFNDKASSVKWEGLPTTGKFNGQARIAFFTGKECTGDSRDWPTDGVINDKEGNYPMDFPLDGINDAISSFMIWETSKKDTNGQDLPCPWGINSRIQSQQSTFLLLLVVFAPVWATDIWFYDDDDYDKHKTFKRFNFGTAQRCYNIADCFNNKASSASWINAPKEAWLTFYDDEECRGTQYASRSTPSGEMKFAPVGLGNKISSFMQWEYSTFPLKGFVDICNDAAILAVNATANTTNASNATDNSTMDATISFY</sequence>
<feature type="chain" id="PRO_5004818921" evidence="2">
    <location>
        <begin position="23"/>
        <end position="308"/>
    </location>
</feature>
<feature type="signal peptide" evidence="2">
    <location>
        <begin position="1"/>
        <end position="22"/>
    </location>
</feature>